<dbReference type="EMBL" id="JBFOLJ010000005">
    <property type="protein sequence ID" value="KAL2538059.1"/>
    <property type="molecule type" value="Genomic_DNA"/>
</dbReference>
<name>A0ABD1VL37_9LAMI</name>
<evidence type="ECO:0000313" key="2">
    <source>
        <dbReference type="Proteomes" id="UP001604277"/>
    </source>
</evidence>
<organism evidence="1 2">
    <name type="scientific">Forsythia ovata</name>
    <dbReference type="NCBI Taxonomy" id="205694"/>
    <lineage>
        <taxon>Eukaryota</taxon>
        <taxon>Viridiplantae</taxon>
        <taxon>Streptophyta</taxon>
        <taxon>Embryophyta</taxon>
        <taxon>Tracheophyta</taxon>
        <taxon>Spermatophyta</taxon>
        <taxon>Magnoliopsida</taxon>
        <taxon>eudicotyledons</taxon>
        <taxon>Gunneridae</taxon>
        <taxon>Pentapetalae</taxon>
        <taxon>asterids</taxon>
        <taxon>lamiids</taxon>
        <taxon>Lamiales</taxon>
        <taxon>Oleaceae</taxon>
        <taxon>Forsythieae</taxon>
        <taxon>Forsythia</taxon>
    </lineage>
</organism>
<protein>
    <submittedName>
        <fullName evidence="1">Uncharacterized protein</fullName>
    </submittedName>
</protein>
<gene>
    <name evidence="1" type="ORF">Fot_19450</name>
</gene>
<comment type="caution">
    <text evidence="1">The sequence shown here is derived from an EMBL/GenBank/DDBJ whole genome shotgun (WGS) entry which is preliminary data.</text>
</comment>
<dbReference type="Proteomes" id="UP001604277">
    <property type="component" value="Unassembled WGS sequence"/>
</dbReference>
<evidence type="ECO:0000313" key="1">
    <source>
        <dbReference type="EMBL" id="KAL2538059.1"/>
    </source>
</evidence>
<reference evidence="2" key="1">
    <citation type="submission" date="2024-07" db="EMBL/GenBank/DDBJ databases">
        <title>Two chromosome-level genome assemblies of Korean endemic species Abeliophyllum distichum and Forsythia ovata (Oleaceae).</title>
        <authorList>
            <person name="Jang H."/>
        </authorList>
    </citation>
    <scope>NUCLEOTIDE SEQUENCE [LARGE SCALE GENOMIC DNA]</scope>
</reference>
<keyword evidence="2" id="KW-1185">Reference proteome</keyword>
<dbReference type="AlphaFoldDB" id="A0ABD1VL37"/>
<accession>A0ABD1VL37</accession>
<sequence>MANLQKFIKLNYLQQQTMDALQKFKLLATQCAVAGSPTRSPTTSPIIHLYRRRSAVHMLLSRNGEGCGGGRKLPQRRRRSTLLMLLSRNGGGCGCGRKLLPHREVGS</sequence>
<proteinExistence type="predicted"/>
<dbReference type="PANTHER" id="PTHR34542">
    <property type="entry name" value="OS08G0359900 PROTEIN"/>
    <property type="match status" value="1"/>
</dbReference>
<dbReference type="PANTHER" id="PTHR34542:SF1">
    <property type="entry name" value="OS08G0359900 PROTEIN"/>
    <property type="match status" value="1"/>
</dbReference>